<evidence type="ECO:0000313" key="1">
    <source>
        <dbReference type="EMBL" id="RXH92761.1"/>
    </source>
</evidence>
<dbReference type="AlphaFoldDB" id="A0A498JH67"/>
<protein>
    <submittedName>
        <fullName evidence="1">Uncharacterized protein</fullName>
    </submittedName>
</protein>
<keyword evidence="2" id="KW-1185">Reference proteome</keyword>
<sequence>MPPSIEALAMAGAEYLQCGITLNELGRQSQPSHLLVDAYRSDIDIFNSLSQRSSSSHSQKEGCNLGYYNKERKGGGNELKRDTLIITKVIGRVLKKAAQAMKKGT</sequence>
<proteinExistence type="predicted"/>
<name>A0A498JH67_MALDO</name>
<organism evidence="1 2">
    <name type="scientific">Malus domestica</name>
    <name type="common">Apple</name>
    <name type="synonym">Pyrus malus</name>
    <dbReference type="NCBI Taxonomy" id="3750"/>
    <lineage>
        <taxon>Eukaryota</taxon>
        <taxon>Viridiplantae</taxon>
        <taxon>Streptophyta</taxon>
        <taxon>Embryophyta</taxon>
        <taxon>Tracheophyta</taxon>
        <taxon>Spermatophyta</taxon>
        <taxon>Magnoliopsida</taxon>
        <taxon>eudicotyledons</taxon>
        <taxon>Gunneridae</taxon>
        <taxon>Pentapetalae</taxon>
        <taxon>rosids</taxon>
        <taxon>fabids</taxon>
        <taxon>Rosales</taxon>
        <taxon>Rosaceae</taxon>
        <taxon>Amygdaloideae</taxon>
        <taxon>Maleae</taxon>
        <taxon>Malus</taxon>
    </lineage>
</organism>
<gene>
    <name evidence="1" type="ORF">DVH24_042535</name>
</gene>
<evidence type="ECO:0000313" key="2">
    <source>
        <dbReference type="Proteomes" id="UP000290289"/>
    </source>
</evidence>
<dbReference type="EMBL" id="RDQH01000334">
    <property type="protein sequence ID" value="RXH92761.1"/>
    <property type="molecule type" value="Genomic_DNA"/>
</dbReference>
<reference evidence="1 2" key="1">
    <citation type="submission" date="2018-10" db="EMBL/GenBank/DDBJ databases">
        <title>A high-quality apple genome assembly.</title>
        <authorList>
            <person name="Hu J."/>
        </authorList>
    </citation>
    <scope>NUCLEOTIDE SEQUENCE [LARGE SCALE GENOMIC DNA]</scope>
    <source>
        <strain evidence="2">cv. HFTH1</strain>
        <tissue evidence="1">Young leaf</tissue>
    </source>
</reference>
<dbReference type="Proteomes" id="UP000290289">
    <property type="component" value="Chromosome 8"/>
</dbReference>
<accession>A0A498JH67</accession>
<comment type="caution">
    <text evidence="1">The sequence shown here is derived from an EMBL/GenBank/DDBJ whole genome shotgun (WGS) entry which is preliminary data.</text>
</comment>